<proteinExistence type="predicted"/>
<gene>
    <name evidence="2" type="ORF">GCM10009425_42660</name>
</gene>
<dbReference type="EMBL" id="BMNW01000013">
    <property type="protein sequence ID" value="GGM27512.1"/>
    <property type="molecule type" value="Genomic_DNA"/>
</dbReference>
<name>A0ABQ2H1V0_9PSED</name>
<keyword evidence="1" id="KW-0812">Transmembrane</keyword>
<evidence type="ECO:0000256" key="1">
    <source>
        <dbReference type="SAM" id="Phobius"/>
    </source>
</evidence>
<dbReference type="RefSeq" id="WP_188868150.1">
    <property type="nucleotide sequence ID" value="NZ_BMNW01000013.1"/>
</dbReference>
<feature type="transmembrane region" description="Helical" evidence="1">
    <location>
        <begin position="47"/>
        <end position="66"/>
    </location>
</feature>
<accession>A0ABQ2H1V0</accession>
<keyword evidence="3" id="KW-1185">Reference proteome</keyword>
<feature type="transmembrane region" description="Helical" evidence="1">
    <location>
        <begin position="20"/>
        <end position="41"/>
    </location>
</feature>
<reference evidence="3" key="1">
    <citation type="journal article" date="2019" name="Int. J. Syst. Evol. Microbiol.">
        <title>The Global Catalogue of Microorganisms (GCM) 10K type strain sequencing project: providing services to taxonomists for standard genome sequencing and annotation.</title>
        <authorList>
            <consortium name="The Broad Institute Genomics Platform"/>
            <consortium name="The Broad Institute Genome Sequencing Center for Infectious Disease"/>
            <person name="Wu L."/>
            <person name="Ma J."/>
        </authorList>
    </citation>
    <scope>NUCLEOTIDE SEQUENCE [LARGE SCALE GENOMIC DNA]</scope>
    <source>
        <strain evidence="3">JCM 13501</strain>
    </source>
</reference>
<evidence type="ECO:0000313" key="3">
    <source>
        <dbReference type="Proteomes" id="UP000616499"/>
    </source>
</evidence>
<keyword evidence="1" id="KW-0472">Membrane</keyword>
<protein>
    <submittedName>
        <fullName evidence="2">Uncharacterized protein</fullName>
    </submittedName>
</protein>
<organism evidence="2 3">
    <name type="scientific">Pseudomonas asuensis</name>
    <dbReference type="NCBI Taxonomy" id="1825787"/>
    <lineage>
        <taxon>Bacteria</taxon>
        <taxon>Pseudomonadati</taxon>
        <taxon>Pseudomonadota</taxon>
        <taxon>Gammaproteobacteria</taxon>
        <taxon>Pseudomonadales</taxon>
        <taxon>Pseudomonadaceae</taxon>
        <taxon>Pseudomonas</taxon>
    </lineage>
</organism>
<feature type="transmembrane region" description="Helical" evidence="1">
    <location>
        <begin position="78"/>
        <end position="96"/>
    </location>
</feature>
<comment type="caution">
    <text evidence="2">The sequence shown here is derived from an EMBL/GenBank/DDBJ whole genome shotgun (WGS) entry which is preliminary data.</text>
</comment>
<dbReference type="Proteomes" id="UP000616499">
    <property type="component" value="Unassembled WGS sequence"/>
</dbReference>
<keyword evidence="1" id="KW-1133">Transmembrane helix</keyword>
<sequence>MPPSKDQLVLDLAKARTGLIHTYVMHVVWFVVMCVFFTLQWEKHDMQASVLLTLVTLPPVLLYTVRVHKLCRSLDPKARTVGLMTALITTFVLSPFESGLTLPAKNLIAANKILKPHQQVTALAPMAKAAKQLGQA</sequence>
<evidence type="ECO:0000313" key="2">
    <source>
        <dbReference type="EMBL" id="GGM27512.1"/>
    </source>
</evidence>